<dbReference type="GO" id="GO:0008270">
    <property type="term" value="F:zinc ion binding"/>
    <property type="evidence" value="ECO:0007669"/>
    <property type="project" value="UniProtKB-KW"/>
</dbReference>
<reference evidence="9" key="2">
    <citation type="submission" date="2014-07" db="EMBL/GenBank/DDBJ databases">
        <authorList>
            <person name="Hull J."/>
        </authorList>
    </citation>
    <scope>NUCLEOTIDE SEQUENCE</scope>
</reference>
<dbReference type="AlphaFoldDB" id="A0A0A9Z144"/>
<dbReference type="EMBL" id="GBHO01006541">
    <property type="protein sequence ID" value="JAG37063.1"/>
    <property type="molecule type" value="Transcribed_RNA"/>
</dbReference>
<feature type="domain" description="ELM2" evidence="7">
    <location>
        <begin position="43"/>
        <end position="136"/>
    </location>
</feature>
<dbReference type="InterPro" id="IPR000949">
    <property type="entry name" value="ELM2_dom"/>
</dbReference>
<keyword evidence="6" id="KW-0539">Nucleus</keyword>
<evidence type="ECO:0000256" key="2">
    <source>
        <dbReference type="ARBA" id="ARBA00022723"/>
    </source>
</evidence>
<dbReference type="GO" id="GO:0003677">
    <property type="term" value="F:DNA binding"/>
    <property type="evidence" value="ECO:0007669"/>
    <property type="project" value="UniProtKB-KW"/>
</dbReference>
<dbReference type="PROSITE" id="PS51156">
    <property type="entry name" value="ELM2"/>
    <property type="match status" value="1"/>
</dbReference>
<keyword evidence="4" id="KW-0862">Zinc</keyword>
<organism evidence="9">
    <name type="scientific">Lygus hesperus</name>
    <name type="common">Western plant bug</name>
    <dbReference type="NCBI Taxonomy" id="30085"/>
    <lineage>
        <taxon>Eukaryota</taxon>
        <taxon>Metazoa</taxon>
        <taxon>Ecdysozoa</taxon>
        <taxon>Arthropoda</taxon>
        <taxon>Hexapoda</taxon>
        <taxon>Insecta</taxon>
        <taxon>Pterygota</taxon>
        <taxon>Neoptera</taxon>
        <taxon>Paraneoptera</taxon>
        <taxon>Hemiptera</taxon>
        <taxon>Heteroptera</taxon>
        <taxon>Panheteroptera</taxon>
        <taxon>Cimicomorpha</taxon>
        <taxon>Miridae</taxon>
        <taxon>Mirini</taxon>
        <taxon>Lygus</taxon>
    </lineage>
</organism>
<dbReference type="SUPFAM" id="SSF46689">
    <property type="entry name" value="Homeodomain-like"/>
    <property type="match status" value="1"/>
</dbReference>
<dbReference type="SMART" id="SM01189">
    <property type="entry name" value="ELM2"/>
    <property type="match status" value="1"/>
</dbReference>
<dbReference type="GO" id="GO:0005654">
    <property type="term" value="C:nucleoplasm"/>
    <property type="evidence" value="ECO:0007669"/>
    <property type="project" value="TreeGrafter"/>
</dbReference>
<evidence type="ECO:0000256" key="3">
    <source>
        <dbReference type="ARBA" id="ARBA00022771"/>
    </source>
</evidence>
<dbReference type="FunFam" id="1.10.10.60:FF:000012">
    <property type="entry name" value="Metastasis-associated 1 family, member 3"/>
    <property type="match status" value="1"/>
</dbReference>
<proteinExistence type="predicted"/>
<comment type="subcellular location">
    <subcellularLocation>
        <location evidence="1">Nucleus</location>
    </subcellularLocation>
</comment>
<name>A0A0A9Z144_LYGHE</name>
<dbReference type="InterPro" id="IPR009057">
    <property type="entry name" value="Homeodomain-like_sf"/>
</dbReference>
<dbReference type="GO" id="GO:0003714">
    <property type="term" value="F:transcription corepressor activity"/>
    <property type="evidence" value="ECO:0007669"/>
    <property type="project" value="TreeGrafter"/>
</dbReference>
<evidence type="ECO:0000259" key="7">
    <source>
        <dbReference type="PROSITE" id="PS51156"/>
    </source>
</evidence>
<dbReference type="Pfam" id="PF01448">
    <property type="entry name" value="ELM2"/>
    <property type="match status" value="1"/>
</dbReference>
<dbReference type="InterPro" id="IPR017884">
    <property type="entry name" value="SANT_dom"/>
</dbReference>
<keyword evidence="3" id="KW-0863">Zinc-finger</keyword>
<keyword evidence="5" id="KW-0238">DNA-binding</keyword>
<dbReference type="GO" id="GO:0042826">
    <property type="term" value="F:histone deacetylase binding"/>
    <property type="evidence" value="ECO:0007669"/>
    <property type="project" value="TreeGrafter"/>
</dbReference>
<reference evidence="9" key="1">
    <citation type="journal article" date="2014" name="PLoS ONE">
        <title>Transcriptome-Based Identification of ABC Transporters in the Western Tarnished Plant Bug Lygus hesperus.</title>
        <authorList>
            <person name="Hull J.J."/>
            <person name="Chaney K."/>
            <person name="Geib S.M."/>
            <person name="Fabrick J.A."/>
            <person name="Brent C.S."/>
            <person name="Walsh D."/>
            <person name="Lavine L.C."/>
        </authorList>
    </citation>
    <scope>NUCLEOTIDE SEQUENCE</scope>
</reference>
<evidence type="ECO:0000256" key="5">
    <source>
        <dbReference type="ARBA" id="ARBA00023125"/>
    </source>
</evidence>
<feature type="domain" description="SANT" evidence="8">
    <location>
        <begin position="142"/>
        <end position="194"/>
    </location>
</feature>
<keyword evidence="2" id="KW-0479">Metal-binding</keyword>
<dbReference type="PROSITE" id="PS51293">
    <property type="entry name" value="SANT"/>
    <property type="match status" value="1"/>
</dbReference>
<protein>
    <submittedName>
        <fullName evidence="9">Mesoderm induction early response protein 3</fullName>
    </submittedName>
</protein>
<evidence type="ECO:0000259" key="8">
    <source>
        <dbReference type="PROSITE" id="PS51293"/>
    </source>
</evidence>
<dbReference type="InterPro" id="IPR040138">
    <property type="entry name" value="MIER/MTA"/>
</dbReference>
<evidence type="ECO:0000256" key="6">
    <source>
        <dbReference type="ARBA" id="ARBA00023242"/>
    </source>
</evidence>
<dbReference type="PANTHER" id="PTHR10865">
    <property type="entry name" value="METASTASIS-ASSOCIATED PROTEIN AND MESODERM INDUCTION EARLY RESPONSE PROTEIN"/>
    <property type="match status" value="1"/>
</dbReference>
<dbReference type="PANTHER" id="PTHR10865:SF28">
    <property type="entry name" value="ELM2 DOMAIN-CONTAINING PROTEIN"/>
    <property type="match status" value="1"/>
</dbReference>
<dbReference type="GO" id="GO:0000122">
    <property type="term" value="P:negative regulation of transcription by RNA polymerase II"/>
    <property type="evidence" value="ECO:0007669"/>
    <property type="project" value="TreeGrafter"/>
</dbReference>
<evidence type="ECO:0000256" key="1">
    <source>
        <dbReference type="ARBA" id="ARBA00004123"/>
    </source>
</evidence>
<evidence type="ECO:0000313" key="9">
    <source>
        <dbReference type="EMBL" id="JAG37063.1"/>
    </source>
</evidence>
<sequence>MTEFRDMEGVDSKEDVLKITESLEKLLGEDVKPFVVESEVLEPCIRVGPKYQAFVPDLAIKFEPYDNDLPYENEDSMQWSPHVLSPELVESYLVRSKDLEGAKSKGVLCDDEEALYVLLQCGHNVNEALRRCKLHSQTSRFKTMSPWSENECRGFEGGMMKFFKDFRKIQAFFVKTRSLPEVVEFYYFWKKTVRRDVFECSMKKDKKCLDYMDHFIEEDEDLRPTLGRRYLLKGSSTISKLSTKK</sequence>
<gene>
    <name evidence="9" type="primary">MIER3_0</name>
    <name evidence="9" type="ORF">CM83_68997</name>
</gene>
<dbReference type="Gene3D" id="1.10.10.60">
    <property type="entry name" value="Homeodomain-like"/>
    <property type="match status" value="1"/>
</dbReference>
<accession>A0A0A9Z144</accession>
<evidence type="ECO:0000256" key="4">
    <source>
        <dbReference type="ARBA" id="ARBA00022833"/>
    </source>
</evidence>